<accession>A0ABR0DYM6</accession>
<evidence type="ECO:0000313" key="3">
    <source>
        <dbReference type="Proteomes" id="UP001305779"/>
    </source>
</evidence>
<proteinExistence type="predicted"/>
<keyword evidence="3" id="KW-1185">Reference proteome</keyword>
<reference evidence="2 3" key="1">
    <citation type="journal article" date="2023" name="G3 (Bethesda)">
        <title>A chromosome-level genome assembly of Zasmidium syzygii isolated from banana leaves.</title>
        <authorList>
            <person name="van Westerhoven A.C."/>
            <person name="Mehrabi R."/>
            <person name="Talebi R."/>
            <person name="Steentjes M.B.F."/>
            <person name="Corcolon B."/>
            <person name="Chong P.A."/>
            <person name="Kema G.H.J."/>
            <person name="Seidl M.F."/>
        </authorList>
    </citation>
    <scope>NUCLEOTIDE SEQUENCE [LARGE SCALE GENOMIC DNA]</scope>
    <source>
        <strain evidence="2 3">P124</strain>
    </source>
</reference>
<dbReference type="EMBL" id="JAXOVC010000014">
    <property type="protein sequence ID" value="KAK4494274.1"/>
    <property type="molecule type" value="Genomic_DNA"/>
</dbReference>
<sequence>MGSQDQSPESDAASPAAVLARLQEKLAQANKAKGRKSKAKKEEISKLEEEIRALQSEAGFDPTGDFPLREPTPILTDRNEELRASMDIMQDMRLSTLLGLAHQGRNTRQTANVPSLIASFEAAKVDRLLYYGEDAEVFSDLSPLEKLKLFNAKFKAGHIDPQDVAFVDDKSVAIRVVVKTGGDGETRWESRFILPFKTAFQSDYCAFIYLVFRDEPGMAAIIPSSMLPPQFVPGARGHIQIELPIPGPLIGFAFQQKLAALAFTELAKALRTNTDYIVPGTGARFNPTTYLTQVTEELIAEALACEGAAWRGFDKLATAVNDFANGYKLDLADHPWTGDGTLNSSTREDMIEIKDGLLTERAEDIVINVGALAARSDDRIKAWSMFHPLRQWSYSCLFSHNGHVVYWIPCSAIEPSWWTDQTEIIISKHKVQEYRIEITDKHWFRHAAAIIAKYPDPRRSAELLDCPTSQDIERFLAYNNPDEELQGQEADRAGEPSNKVASKKAFGNKNVPKRTYDWKRERFNAQCRKNGFGVLMPIGKEKSPGTEALSICRWSKEDKFQYDNNARKLPMRLHAGFFQPYQAFLMVRSLGVLAAKPSGVVGLYKVSVQAIAKPRCPVIFAIDCIGTEDRSMPGSHFLIPSECIDYKSLYKHLSKQTGEKITCVEDFVNHVHAKKMKLSAHPAARVDIRSFLFDRILHEFIVRDEQDYYKALVDFALAHGQGKEKLVPWYRYRGYAKINRKWAKSEPLYVSGNYMWTFKQIAQETMNDFITSQSRRAAGEEEDDDEEEYEG</sequence>
<dbReference type="Proteomes" id="UP001305779">
    <property type="component" value="Unassembled WGS sequence"/>
</dbReference>
<organism evidence="2 3">
    <name type="scientific">Zasmidium cellare</name>
    <name type="common">Wine cellar mold</name>
    <name type="synonym">Racodium cellare</name>
    <dbReference type="NCBI Taxonomy" id="395010"/>
    <lineage>
        <taxon>Eukaryota</taxon>
        <taxon>Fungi</taxon>
        <taxon>Dikarya</taxon>
        <taxon>Ascomycota</taxon>
        <taxon>Pezizomycotina</taxon>
        <taxon>Dothideomycetes</taxon>
        <taxon>Dothideomycetidae</taxon>
        <taxon>Mycosphaerellales</taxon>
        <taxon>Mycosphaerellaceae</taxon>
        <taxon>Zasmidium</taxon>
    </lineage>
</organism>
<comment type="caution">
    <text evidence="2">The sequence shown here is derived from an EMBL/GenBank/DDBJ whole genome shotgun (WGS) entry which is preliminary data.</text>
</comment>
<evidence type="ECO:0000256" key="1">
    <source>
        <dbReference type="SAM" id="MobiDB-lite"/>
    </source>
</evidence>
<protein>
    <submittedName>
        <fullName evidence="2">Uncharacterized protein</fullName>
    </submittedName>
</protein>
<evidence type="ECO:0000313" key="2">
    <source>
        <dbReference type="EMBL" id="KAK4494274.1"/>
    </source>
</evidence>
<name>A0ABR0DYM6_ZASCE</name>
<feature type="region of interest" description="Disordered" evidence="1">
    <location>
        <begin position="24"/>
        <end position="43"/>
    </location>
</feature>
<gene>
    <name evidence="2" type="ORF">PRZ48_014572</name>
</gene>